<dbReference type="KEGG" id="tun:J9260_13295"/>
<keyword evidence="2" id="KW-1185">Reference proteome</keyword>
<evidence type="ECO:0000313" key="2">
    <source>
        <dbReference type="Proteomes" id="UP000672009"/>
    </source>
</evidence>
<reference evidence="1" key="1">
    <citation type="submission" date="2021-04" db="EMBL/GenBank/DDBJ databases">
        <title>Genomics, taxonomy and metabolism of representatives of sulfur bacteria of the genus Thiothrix: Thiothrix fructosivorans QT, Thiothrix unzii A1T and three new species, Thiothrix subterranea sp. nov., Thiothrix litoralis sp. nov. and 'Candidatus Thiothrix anitrata' sp. nov.</title>
        <authorList>
            <person name="Ravin N.V."/>
            <person name="Smolyakov D."/>
            <person name="Rudenko T.S."/>
            <person name="Mardanov A.V."/>
            <person name="Beletsky A.V."/>
            <person name="Markov N.D."/>
            <person name="Fomenkov A.I."/>
            <person name="Roberts R.J."/>
            <person name="Karnachuk O.V."/>
            <person name="Novikov A."/>
            <person name="Grabovich M.Y."/>
        </authorList>
    </citation>
    <scope>NUCLEOTIDE SEQUENCE</scope>
    <source>
        <strain evidence="1">A1</strain>
    </source>
</reference>
<dbReference type="EMBL" id="CP072793">
    <property type="protein sequence ID" value="QTR52672.1"/>
    <property type="molecule type" value="Genomic_DNA"/>
</dbReference>
<accession>A0A975IGD4</accession>
<dbReference type="AlphaFoldDB" id="A0A975IGD4"/>
<proteinExistence type="predicted"/>
<protein>
    <submittedName>
        <fullName evidence="1">Uncharacterized protein</fullName>
    </submittedName>
</protein>
<dbReference type="Proteomes" id="UP000672009">
    <property type="component" value="Chromosome"/>
</dbReference>
<dbReference type="RefSeq" id="WP_210218212.1">
    <property type="nucleotide sequence ID" value="NZ_CP072793.1"/>
</dbReference>
<gene>
    <name evidence="1" type="ORF">J9260_13295</name>
</gene>
<evidence type="ECO:0000313" key="1">
    <source>
        <dbReference type="EMBL" id="QTR52672.1"/>
    </source>
</evidence>
<sequence>MTTIKNQVTAALNKAEHGKRNGVLHPDDNTALANMQADLTAKIAELEAENHRIGVYFSELKGHYS</sequence>
<organism evidence="1 2">
    <name type="scientific">Thiothrix unzii</name>
    <dbReference type="NCBI Taxonomy" id="111769"/>
    <lineage>
        <taxon>Bacteria</taxon>
        <taxon>Pseudomonadati</taxon>
        <taxon>Pseudomonadota</taxon>
        <taxon>Gammaproteobacteria</taxon>
        <taxon>Thiotrichales</taxon>
        <taxon>Thiotrichaceae</taxon>
        <taxon>Thiothrix</taxon>
    </lineage>
</organism>
<name>A0A975IGD4_9GAMM</name>